<protein>
    <submittedName>
        <fullName evidence="4">1-acyl-sn-glycerol-3-phosphate acyltransferase</fullName>
    </submittedName>
</protein>
<evidence type="ECO:0000256" key="2">
    <source>
        <dbReference type="ARBA" id="ARBA00023315"/>
    </source>
</evidence>
<dbReference type="Pfam" id="PF01553">
    <property type="entry name" value="Acyltransferase"/>
    <property type="match status" value="1"/>
</dbReference>
<dbReference type="OrthoDB" id="9803035at2"/>
<accession>A0A1M5VZY6</accession>
<dbReference type="EMBL" id="FQXP01000005">
    <property type="protein sequence ID" value="SHH80777.1"/>
    <property type="molecule type" value="Genomic_DNA"/>
</dbReference>
<evidence type="ECO:0000256" key="1">
    <source>
        <dbReference type="ARBA" id="ARBA00022679"/>
    </source>
</evidence>
<dbReference type="InterPro" id="IPR002123">
    <property type="entry name" value="Plipid/glycerol_acylTrfase"/>
</dbReference>
<dbReference type="CDD" id="cd07989">
    <property type="entry name" value="LPLAT_AGPAT-like"/>
    <property type="match status" value="1"/>
</dbReference>
<sequence>MMSPKIAKILEILPDSIENYISKKFVDRTMKKYANLTIEGKENLNDIQKPTLFVCNHLSNADVMIVNAAIKEINPTFVAGAKLKSDPVTKLGTKIYKNTSIKPNSPDKEGLKRIIDLIKNGESIMIFPEGTRSREGKMIEGKRGILLIAKLAKVPIVPLALWGTEKMLPINEEGVMNQERFVKSDVHIRIGKQIKMPTKMREEDKKDYDDRAMNYIMGSIAELLPDEYKGFYGEEPKK</sequence>
<evidence type="ECO:0000313" key="4">
    <source>
        <dbReference type="EMBL" id="SHH80777.1"/>
    </source>
</evidence>
<evidence type="ECO:0000259" key="3">
    <source>
        <dbReference type="SMART" id="SM00563"/>
    </source>
</evidence>
<dbReference type="Gene3D" id="3.40.1130.10">
    <property type="entry name" value="Glycerol-3-phosphate (1)-acyltransferase"/>
    <property type="match status" value="1"/>
</dbReference>
<keyword evidence="2 4" id="KW-0012">Acyltransferase</keyword>
<gene>
    <name evidence="4" type="ORF">SAMN02745196_01462</name>
</gene>
<dbReference type="GO" id="GO:0003841">
    <property type="term" value="F:1-acylglycerol-3-phosphate O-acyltransferase activity"/>
    <property type="evidence" value="ECO:0007669"/>
    <property type="project" value="TreeGrafter"/>
</dbReference>
<dbReference type="SMART" id="SM00563">
    <property type="entry name" value="PlsC"/>
    <property type="match status" value="1"/>
</dbReference>
<proteinExistence type="predicted"/>
<keyword evidence="5" id="KW-1185">Reference proteome</keyword>
<dbReference type="PANTHER" id="PTHR10434">
    <property type="entry name" value="1-ACYL-SN-GLYCEROL-3-PHOSPHATE ACYLTRANSFERASE"/>
    <property type="match status" value="1"/>
</dbReference>
<organism evidence="4 5">
    <name type="scientific">Clostridium collagenovorans DSM 3089</name>
    <dbReference type="NCBI Taxonomy" id="1121306"/>
    <lineage>
        <taxon>Bacteria</taxon>
        <taxon>Bacillati</taxon>
        <taxon>Bacillota</taxon>
        <taxon>Clostridia</taxon>
        <taxon>Eubacteriales</taxon>
        <taxon>Clostridiaceae</taxon>
        <taxon>Clostridium</taxon>
    </lineage>
</organism>
<keyword evidence="1 4" id="KW-0808">Transferase</keyword>
<dbReference type="RefSeq" id="WP_072831373.1">
    <property type="nucleotide sequence ID" value="NZ_FQXP01000005.1"/>
</dbReference>
<reference evidence="4 5" key="1">
    <citation type="submission" date="2016-11" db="EMBL/GenBank/DDBJ databases">
        <authorList>
            <person name="Jaros S."/>
            <person name="Januszkiewicz K."/>
            <person name="Wedrychowicz H."/>
        </authorList>
    </citation>
    <scope>NUCLEOTIDE SEQUENCE [LARGE SCALE GENOMIC DNA]</scope>
    <source>
        <strain evidence="4 5">DSM 3089</strain>
    </source>
</reference>
<dbReference type="SUPFAM" id="SSF69593">
    <property type="entry name" value="Glycerol-3-phosphate (1)-acyltransferase"/>
    <property type="match status" value="1"/>
</dbReference>
<dbReference type="STRING" id="1121306.SAMN02745196_01462"/>
<evidence type="ECO:0000313" key="5">
    <source>
        <dbReference type="Proteomes" id="UP000184526"/>
    </source>
</evidence>
<feature type="domain" description="Phospholipid/glycerol acyltransferase" evidence="3">
    <location>
        <begin position="51"/>
        <end position="164"/>
    </location>
</feature>
<dbReference type="Proteomes" id="UP000184526">
    <property type="component" value="Unassembled WGS sequence"/>
</dbReference>
<name>A0A1M5VZY6_9CLOT</name>
<dbReference type="AlphaFoldDB" id="A0A1M5VZY6"/>
<dbReference type="GO" id="GO:0006654">
    <property type="term" value="P:phosphatidic acid biosynthetic process"/>
    <property type="evidence" value="ECO:0007669"/>
    <property type="project" value="TreeGrafter"/>
</dbReference>
<dbReference type="PANTHER" id="PTHR10434:SF40">
    <property type="entry name" value="1-ACYL-SN-GLYCEROL-3-PHOSPHATE ACYLTRANSFERASE"/>
    <property type="match status" value="1"/>
</dbReference>